<keyword evidence="2" id="KW-0732">Signal</keyword>
<feature type="region of interest" description="Disordered" evidence="1">
    <location>
        <begin position="35"/>
        <end position="62"/>
    </location>
</feature>
<gene>
    <name evidence="3" type="primary">Acey_s0098.g3051</name>
    <name evidence="3" type="ORF">Y032_0098g3051</name>
</gene>
<dbReference type="PANTHER" id="PTHR36955:SF1">
    <property type="entry name" value="SECRETED NEMATODE CLADE V PROTEIN GENE FAMILY"/>
    <property type="match status" value="1"/>
</dbReference>
<name>A0A016TJ12_9BILA</name>
<evidence type="ECO:0000256" key="2">
    <source>
        <dbReference type="SAM" id="SignalP"/>
    </source>
</evidence>
<dbReference type="PANTHER" id="PTHR36955">
    <property type="entry name" value="SECRETED NEMATODE CLADE V PROTEIN GENE FAMILY"/>
    <property type="match status" value="1"/>
</dbReference>
<comment type="caution">
    <text evidence="3">The sequence shown here is derived from an EMBL/GenBank/DDBJ whole genome shotgun (WGS) entry which is preliminary data.</text>
</comment>
<proteinExistence type="predicted"/>
<keyword evidence="4" id="KW-1185">Reference proteome</keyword>
<sequence>MYKNALTGNTASASEEMAALVLLLAVVAAAQACAPPATTPSSSADKKPEAGGENKPKRRSPEMVVVTVVTNQKYDPSLNDEHLKTMEALLSDYVRSKNMVYDRSMVHERVTNVDGKFAVVYTVQNADCGRVDNFAQGARRQAVFVTRIGVKCGDRLEFFIN</sequence>
<protein>
    <submittedName>
        <fullName evidence="3">Uncharacterized protein</fullName>
    </submittedName>
</protein>
<dbReference type="EMBL" id="JARK01001434">
    <property type="protein sequence ID" value="EYC02647.1"/>
    <property type="molecule type" value="Genomic_DNA"/>
</dbReference>
<organism evidence="3 4">
    <name type="scientific">Ancylostoma ceylanicum</name>
    <dbReference type="NCBI Taxonomy" id="53326"/>
    <lineage>
        <taxon>Eukaryota</taxon>
        <taxon>Metazoa</taxon>
        <taxon>Ecdysozoa</taxon>
        <taxon>Nematoda</taxon>
        <taxon>Chromadorea</taxon>
        <taxon>Rhabditida</taxon>
        <taxon>Rhabditina</taxon>
        <taxon>Rhabditomorpha</taxon>
        <taxon>Strongyloidea</taxon>
        <taxon>Ancylostomatidae</taxon>
        <taxon>Ancylostomatinae</taxon>
        <taxon>Ancylostoma</taxon>
    </lineage>
</organism>
<feature type="compositionally biased region" description="Basic and acidic residues" evidence="1">
    <location>
        <begin position="44"/>
        <end position="61"/>
    </location>
</feature>
<evidence type="ECO:0000256" key="1">
    <source>
        <dbReference type="SAM" id="MobiDB-lite"/>
    </source>
</evidence>
<dbReference type="Pfam" id="PF17619">
    <property type="entry name" value="SCVP"/>
    <property type="match status" value="1"/>
</dbReference>
<evidence type="ECO:0000313" key="4">
    <source>
        <dbReference type="Proteomes" id="UP000024635"/>
    </source>
</evidence>
<feature type="chain" id="PRO_5001491091" evidence="2">
    <location>
        <begin position="33"/>
        <end position="161"/>
    </location>
</feature>
<accession>A0A016TJ12</accession>
<dbReference type="PROSITE" id="PS51257">
    <property type="entry name" value="PROKAR_LIPOPROTEIN"/>
    <property type="match status" value="1"/>
</dbReference>
<evidence type="ECO:0000313" key="3">
    <source>
        <dbReference type="EMBL" id="EYC02647.1"/>
    </source>
</evidence>
<feature type="signal peptide" evidence="2">
    <location>
        <begin position="1"/>
        <end position="32"/>
    </location>
</feature>
<dbReference type="Proteomes" id="UP000024635">
    <property type="component" value="Unassembled WGS sequence"/>
</dbReference>
<dbReference type="InterPro" id="IPR035126">
    <property type="entry name" value="SCVP"/>
</dbReference>
<dbReference type="STRING" id="53326.A0A016TJ12"/>
<reference evidence="4" key="1">
    <citation type="journal article" date="2015" name="Nat. Genet.">
        <title>The genome and transcriptome of the zoonotic hookworm Ancylostoma ceylanicum identify infection-specific gene families.</title>
        <authorList>
            <person name="Schwarz E.M."/>
            <person name="Hu Y."/>
            <person name="Antoshechkin I."/>
            <person name="Miller M.M."/>
            <person name="Sternberg P.W."/>
            <person name="Aroian R.V."/>
        </authorList>
    </citation>
    <scope>NUCLEOTIDE SEQUENCE</scope>
    <source>
        <strain evidence="4">HY135</strain>
    </source>
</reference>
<dbReference type="AlphaFoldDB" id="A0A016TJ12"/>